<proteinExistence type="inferred from homology"/>
<reference evidence="8" key="1">
    <citation type="journal article" date="2019" name="bioRxiv">
        <title>The Genome of the Zebra Mussel, Dreissena polymorpha: A Resource for Invasive Species Research.</title>
        <authorList>
            <person name="McCartney M.A."/>
            <person name="Auch B."/>
            <person name="Kono T."/>
            <person name="Mallez S."/>
            <person name="Zhang Y."/>
            <person name="Obille A."/>
            <person name="Becker A."/>
            <person name="Abrahante J.E."/>
            <person name="Garbe J."/>
            <person name="Badalamenti J.P."/>
            <person name="Herman A."/>
            <person name="Mangelson H."/>
            <person name="Liachko I."/>
            <person name="Sullivan S."/>
            <person name="Sone E.D."/>
            <person name="Koren S."/>
            <person name="Silverstein K.A.T."/>
            <person name="Beckman K.B."/>
            <person name="Gohl D.M."/>
        </authorList>
    </citation>
    <scope>NUCLEOTIDE SEQUENCE</scope>
    <source>
        <strain evidence="8">Duluth1</strain>
        <tissue evidence="8">Whole animal</tissue>
    </source>
</reference>
<comment type="subcellular location">
    <subcellularLocation>
        <location evidence="1">Nucleus</location>
    </subcellularLocation>
</comment>
<feature type="compositionally biased region" description="Basic and acidic residues" evidence="7">
    <location>
        <begin position="145"/>
        <end position="177"/>
    </location>
</feature>
<keyword evidence="4" id="KW-0238">DNA-binding</keyword>
<dbReference type="PANTHER" id="PTHR14339">
    <property type="entry name" value="VASCULIN"/>
    <property type="match status" value="1"/>
</dbReference>
<evidence type="ECO:0008006" key="10">
    <source>
        <dbReference type="Google" id="ProtNLM"/>
    </source>
</evidence>
<evidence type="ECO:0000256" key="5">
    <source>
        <dbReference type="ARBA" id="ARBA00023163"/>
    </source>
</evidence>
<evidence type="ECO:0000256" key="2">
    <source>
        <dbReference type="ARBA" id="ARBA00010099"/>
    </source>
</evidence>
<accession>A0A9D3Y6J4</accession>
<dbReference type="GO" id="GO:0003723">
    <property type="term" value="F:RNA binding"/>
    <property type="evidence" value="ECO:0007669"/>
    <property type="project" value="InterPro"/>
</dbReference>
<name>A0A9D3Y6J4_DREPO</name>
<dbReference type="InterPro" id="IPR028128">
    <property type="entry name" value="Vasculin_fam"/>
</dbReference>
<comment type="caution">
    <text evidence="8">The sequence shown here is derived from an EMBL/GenBank/DDBJ whole genome shotgun (WGS) entry which is preliminary data.</text>
</comment>
<dbReference type="EMBL" id="JAIWYP010000016">
    <property type="protein sequence ID" value="KAH3694798.1"/>
    <property type="molecule type" value="Genomic_DNA"/>
</dbReference>
<feature type="compositionally biased region" description="Polar residues" evidence="7">
    <location>
        <begin position="416"/>
        <end position="429"/>
    </location>
</feature>
<gene>
    <name evidence="8" type="ORF">DPMN_082239</name>
</gene>
<dbReference type="GO" id="GO:0006351">
    <property type="term" value="P:DNA-templated transcription"/>
    <property type="evidence" value="ECO:0007669"/>
    <property type="project" value="InterPro"/>
</dbReference>
<evidence type="ECO:0000256" key="4">
    <source>
        <dbReference type="ARBA" id="ARBA00023125"/>
    </source>
</evidence>
<dbReference type="PANTHER" id="PTHR14339:SF12">
    <property type="entry name" value="VASCULIN"/>
    <property type="match status" value="1"/>
</dbReference>
<dbReference type="GO" id="GO:0005634">
    <property type="term" value="C:nucleus"/>
    <property type="evidence" value="ECO:0007669"/>
    <property type="project" value="UniProtKB-SubCell"/>
</dbReference>
<keyword evidence="9" id="KW-1185">Reference proteome</keyword>
<feature type="compositionally biased region" description="Polar residues" evidence="7">
    <location>
        <begin position="266"/>
        <end position="286"/>
    </location>
</feature>
<evidence type="ECO:0000256" key="3">
    <source>
        <dbReference type="ARBA" id="ARBA00023015"/>
    </source>
</evidence>
<dbReference type="OrthoDB" id="8741226at2759"/>
<dbReference type="Pfam" id="PF15337">
    <property type="entry name" value="Vasculin"/>
    <property type="match status" value="1"/>
</dbReference>
<feature type="compositionally biased region" description="Polar residues" evidence="7">
    <location>
        <begin position="130"/>
        <end position="144"/>
    </location>
</feature>
<organism evidence="8 9">
    <name type="scientific">Dreissena polymorpha</name>
    <name type="common">Zebra mussel</name>
    <name type="synonym">Mytilus polymorpha</name>
    <dbReference type="NCBI Taxonomy" id="45954"/>
    <lineage>
        <taxon>Eukaryota</taxon>
        <taxon>Metazoa</taxon>
        <taxon>Spiralia</taxon>
        <taxon>Lophotrochozoa</taxon>
        <taxon>Mollusca</taxon>
        <taxon>Bivalvia</taxon>
        <taxon>Autobranchia</taxon>
        <taxon>Heteroconchia</taxon>
        <taxon>Euheterodonta</taxon>
        <taxon>Imparidentia</taxon>
        <taxon>Neoheterodontei</taxon>
        <taxon>Myida</taxon>
        <taxon>Dreissenoidea</taxon>
        <taxon>Dreissenidae</taxon>
        <taxon>Dreissena</taxon>
    </lineage>
</organism>
<evidence type="ECO:0000256" key="7">
    <source>
        <dbReference type="SAM" id="MobiDB-lite"/>
    </source>
</evidence>
<keyword evidence="5" id="KW-0804">Transcription</keyword>
<protein>
    <recommendedName>
        <fullName evidence="10">Vasculin</fullName>
    </recommendedName>
</protein>
<keyword evidence="3" id="KW-0805">Transcription regulation</keyword>
<sequence length="436" mass="49493">MATNNAPKHDFAPAWLKIPNAENSKPSGVNKGKRFPPGPTNKYRHHSVDDDYYAYYNGYPYYPGYSYHDIKYGMHYSSQPTLVRANGQRDTKYQHPHARYGVGQGMNVGYPPYYDFLPPFENYYPDREYYNNNNYPSQRGSSKKSYYEKDGRSNSKEGKEKDERKEKETDKPFKDDFPSLNGDEENIDKPSKQVNGTGVWENPPLSKAPNTKPTEENGETSQSKVLRDPTFYKYLVPSKATTSRRPTRVNGSFPRDEPSFAALKISSPTAISTNSVKTSKESSTQPSTPPIDILNTRFVTQPKTLADKKSHFLKTLRQEDSDKAGKKECDDVTNGVGALELDDSNLSSSLEAEQRLLREMGWNEADEETYVITEDDMKEFQTLSKHLQNQRPARNGITKPAIPKTWSPKHVLVYQPNPSELNDTLSSSDSESDVEN</sequence>
<evidence type="ECO:0000313" key="9">
    <source>
        <dbReference type="Proteomes" id="UP000828390"/>
    </source>
</evidence>
<feature type="region of interest" description="Disordered" evidence="7">
    <location>
        <begin position="129"/>
        <end position="293"/>
    </location>
</feature>
<evidence type="ECO:0000256" key="6">
    <source>
        <dbReference type="ARBA" id="ARBA00023242"/>
    </source>
</evidence>
<comment type="similarity">
    <text evidence="2">Belongs to the vasculin family.</text>
</comment>
<evidence type="ECO:0000313" key="8">
    <source>
        <dbReference type="EMBL" id="KAH3694798.1"/>
    </source>
</evidence>
<dbReference type="GO" id="GO:0003677">
    <property type="term" value="F:DNA binding"/>
    <property type="evidence" value="ECO:0007669"/>
    <property type="project" value="UniProtKB-KW"/>
</dbReference>
<reference evidence="8" key="2">
    <citation type="submission" date="2020-11" db="EMBL/GenBank/DDBJ databases">
        <authorList>
            <person name="McCartney M.A."/>
            <person name="Auch B."/>
            <person name="Kono T."/>
            <person name="Mallez S."/>
            <person name="Becker A."/>
            <person name="Gohl D.M."/>
            <person name="Silverstein K.A.T."/>
            <person name="Koren S."/>
            <person name="Bechman K.B."/>
            <person name="Herman A."/>
            <person name="Abrahante J.E."/>
            <person name="Garbe J."/>
        </authorList>
    </citation>
    <scope>NUCLEOTIDE SEQUENCE</scope>
    <source>
        <strain evidence="8">Duluth1</strain>
        <tissue evidence="8">Whole animal</tissue>
    </source>
</reference>
<keyword evidence="6" id="KW-0539">Nucleus</keyword>
<evidence type="ECO:0000256" key="1">
    <source>
        <dbReference type="ARBA" id="ARBA00004123"/>
    </source>
</evidence>
<dbReference type="AlphaFoldDB" id="A0A9D3Y6J4"/>
<feature type="region of interest" description="Disordered" evidence="7">
    <location>
        <begin position="19"/>
        <end position="43"/>
    </location>
</feature>
<feature type="region of interest" description="Disordered" evidence="7">
    <location>
        <begin position="384"/>
        <end position="436"/>
    </location>
</feature>
<dbReference type="GO" id="GO:0045893">
    <property type="term" value="P:positive regulation of DNA-templated transcription"/>
    <property type="evidence" value="ECO:0007669"/>
    <property type="project" value="InterPro"/>
</dbReference>
<dbReference type="Proteomes" id="UP000828390">
    <property type="component" value="Unassembled WGS sequence"/>
</dbReference>